<dbReference type="Gene3D" id="1.20.1250.20">
    <property type="entry name" value="MFS general substrate transporter like domains"/>
    <property type="match status" value="1"/>
</dbReference>
<keyword evidence="2" id="KW-0813">Transport</keyword>
<feature type="transmembrane region" description="Helical" evidence="6">
    <location>
        <begin position="12"/>
        <end position="31"/>
    </location>
</feature>
<geneLocation type="plasmid" evidence="9">
    <name>pfdu301d</name>
</geneLocation>
<keyword evidence="8" id="KW-0614">Plasmid</keyword>
<evidence type="ECO:0000259" key="7">
    <source>
        <dbReference type="PROSITE" id="PS50850"/>
    </source>
</evidence>
<dbReference type="RefSeq" id="WP_171779379.1">
    <property type="nucleotide sequence ID" value="NZ_CP045276.1"/>
</dbReference>
<evidence type="ECO:0000256" key="1">
    <source>
        <dbReference type="ARBA" id="ARBA00004651"/>
    </source>
</evidence>
<gene>
    <name evidence="8" type="ORF">FDZ14_35065</name>
</gene>
<organism evidence="8 9">
    <name type="scientific">Priestia megaterium</name>
    <name type="common">Bacillus megaterium</name>
    <dbReference type="NCBI Taxonomy" id="1404"/>
    <lineage>
        <taxon>Bacteria</taxon>
        <taxon>Bacillati</taxon>
        <taxon>Bacillota</taxon>
        <taxon>Bacilli</taxon>
        <taxon>Bacillales</taxon>
        <taxon>Bacillaceae</taxon>
        <taxon>Priestia</taxon>
    </lineage>
</organism>
<evidence type="ECO:0000313" key="9">
    <source>
        <dbReference type="Proteomes" id="UP000501076"/>
    </source>
</evidence>
<evidence type="ECO:0000256" key="4">
    <source>
        <dbReference type="ARBA" id="ARBA00022989"/>
    </source>
</evidence>
<feature type="transmembrane region" description="Helical" evidence="6">
    <location>
        <begin position="384"/>
        <end position="409"/>
    </location>
</feature>
<dbReference type="CDD" id="cd17321">
    <property type="entry name" value="MFS_MMR_MDR_like"/>
    <property type="match status" value="1"/>
</dbReference>
<dbReference type="GO" id="GO:0005886">
    <property type="term" value="C:plasma membrane"/>
    <property type="evidence" value="ECO:0007669"/>
    <property type="project" value="UniProtKB-SubCell"/>
</dbReference>
<comment type="subcellular location">
    <subcellularLocation>
        <location evidence="1">Cell membrane</location>
        <topology evidence="1">Multi-pass membrane protein</topology>
    </subcellularLocation>
</comment>
<feature type="transmembrane region" description="Helical" evidence="6">
    <location>
        <begin position="260"/>
        <end position="280"/>
    </location>
</feature>
<proteinExistence type="predicted"/>
<keyword evidence="3 6" id="KW-0812">Transmembrane</keyword>
<feature type="transmembrane region" description="Helical" evidence="6">
    <location>
        <begin position="324"/>
        <end position="344"/>
    </location>
</feature>
<dbReference type="PRINTS" id="PR01036">
    <property type="entry name" value="TCRTETB"/>
</dbReference>
<feature type="transmembrane region" description="Helical" evidence="6">
    <location>
        <begin position="51"/>
        <end position="69"/>
    </location>
</feature>
<feature type="transmembrane region" description="Helical" evidence="6">
    <location>
        <begin position="167"/>
        <end position="188"/>
    </location>
</feature>
<accession>A0A6M6E3C5</accession>
<dbReference type="PANTHER" id="PTHR42718">
    <property type="entry name" value="MAJOR FACILITATOR SUPERFAMILY MULTIDRUG TRANSPORTER MFSC"/>
    <property type="match status" value="1"/>
</dbReference>
<evidence type="ECO:0000256" key="6">
    <source>
        <dbReference type="SAM" id="Phobius"/>
    </source>
</evidence>
<dbReference type="InterPro" id="IPR020846">
    <property type="entry name" value="MFS_dom"/>
</dbReference>
<reference evidence="8 9" key="1">
    <citation type="submission" date="2019-10" db="EMBL/GenBank/DDBJ databases">
        <title>Complete genome sequences for adaption low water activity.</title>
        <authorList>
            <person name="Zhao L."/>
            <person name="Zhong J."/>
        </authorList>
    </citation>
    <scope>NUCLEOTIDE SEQUENCE [LARGE SCALE GENOMIC DNA]</scope>
    <source>
        <strain evidence="8 9">FDU301</strain>
        <plasmid evidence="9">pfdu301d</plasmid>
    </source>
</reference>
<evidence type="ECO:0000256" key="3">
    <source>
        <dbReference type="ARBA" id="ARBA00022692"/>
    </source>
</evidence>
<dbReference type="SUPFAM" id="SSF103473">
    <property type="entry name" value="MFS general substrate transporter"/>
    <property type="match status" value="1"/>
</dbReference>
<dbReference type="EMBL" id="CP045276">
    <property type="protein sequence ID" value="QJX81422.1"/>
    <property type="molecule type" value="Genomic_DNA"/>
</dbReference>
<feature type="transmembrane region" description="Helical" evidence="6">
    <location>
        <begin position="140"/>
        <end position="161"/>
    </location>
</feature>
<feature type="transmembrane region" description="Helical" evidence="6">
    <location>
        <begin position="292"/>
        <end position="312"/>
    </location>
</feature>
<feature type="transmembrane region" description="Helical" evidence="6">
    <location>
        <begin position="429"/>
        <end position="449"/>
    </location>
</feature>
<feature type="transmembrane region" description="Helical" evidence="6">
    <location>
        <begin position="105"/>
        <end position="128"/>
    </location>
</feature>
<feature type="transmembrane region" description="Helical" evidence="6">
    <location>
        <begin position="81"/>
        <end position="99"/>
    </location>
</feature>
<dbReference type="InterPro" id="IPR011701">
    <property type="entry name" value="MFS"/>
</dbReference>
<dbReference type="PANTHER" id="PTHR42718:SF9">
    <property type="entry name" value="MAJOR FACILITATOR SUPERFAMILY MULTIDRUG TRANSPORTER MFSC"/>
    <property type="match status" value="1"/>
</dbReference>
<name>A0A6M6E3C5_PRIMG</name>
<dbReference type="PROSITE" id="PS50850">
    <property type="entry name" value="MFS"/>
    <property type="match status" value="1"/>
</dbReference>
<keyword evidence="4 6" id="KW-1133">Transmembrane helix</keyword>
<evidence type="ECO:0000256" key="5">
    <source>
        <dbReference type="ARBA" id="ARBA00023136"/>
    </source>
</evidence>
<dbReference type="Pfam" id="PF07690">
    <property type="entry name" value="MFS_1"/>
    <property type="match status" value="1"/>
</dbReference>
<dbReference type="InterPro" id="IPR036259">
    <property type="entry name" value="MFS_trans_sf"/>
</dbReference>
<evidence type="ECO:0000256" key="2">
    <source>
        <dbReference type="ARBA" id="ARBA00022448"/>
    </source>
</evidence>
<feature type="domain" description="Major facilitator superfamily (MFS) profile" evidence="7">
    <location>
        <begin position="15"/>
        <end position="456"/>
    </location>
</feature>
<feature type="transmembrane region" description="Helical" evidence="6">
    <location>
        <begin position="200"/>
        <end position="218"/>
    </location>
</feature>
<keyword evidence="5 6" id="KW-0472">Membrane</keyword>
<dbReference type="Proteomes" id="UP000501076">
    <property type="component" value="Plasmid pFDU301D"/>
</dbReference>
<dbReference type="GO" id="GO:0022857">
    <property type="term" value="F:transmembrane transporter activity"/>
    <property type="evidence" value="ECO:0007669"/>
    <property type="project" value="InterPro"/>
</dbReference>
<sequence>MDINQKNKKSAGEVLLFLLAFTLIISVMNSTMFNVVLPVISDEFQLSTSQVSWIITSYMIVYAIGTVTYGKLTDKYNLKALMTFGLLVFSLGSILGLFANNYLLIIVGRIVQAIGSSVIPAVGVIIPVRYFPPEKRGRAIGTSAIGLALGTAIGPIVAGFVTSAWSWQVLFVIPIISLFTLPFYRKYLDDKIDKKEDTERIDFIGGIFLGGSVAIILLALTKGILWYVLAGAVLLILFVIRIRYATDPFIKPSIFKNKQYVFGLVLTFVMSAITYSIPFITPQMLSQTNHLSSASIGLIMLPSALITAFLGLKGGKLADEKGNPFLVYTAATLLIICFLCLSSVVSKSPFFIAFFLIFGILGQSFMQIALSNTVSQTLTKEQTGIGLGLFSMLIFISSASSTATLGKVLDLRTSSFHLNPFLYNSTAFIYSNIFIILAILVVLMTILYYMQIGRGTKKTVKGTKRERLTPQQK</sequence>
<protein>
    <submittedName>
        <fullName evidence="8">MFS transporter</fullName>
    </submittedName>
</protein>
<evidence type="ECO:0000313" key="8">
    <source>
        <dbReference type="EMBL" id="QJX81422.1"/>
    </source>
</evidence>
<feature type="transmembrane region" description="Helical" evidence="6">
    <location>
        <begin position="224"/>
        <end position="240"/>
    </location>
</feature>
<feature type="transmembrane region" description="Helical" evidence="6">
    <location>
        <begin position="350"/>
        <end position="372"/>
    </location>
</feature>
<dbReference type="AlphaFoldDB" id="A0A6M6E3C5"/>
<dbReference type="Gene3D" id="1.20.1720.10">
    <property type="entry name" value="Multidrug resistance protein D"/>
    <property type="match status" value="1"/>
</dbReference>